<evidence type="ECO:0000313" key="1">
    <source>
        <dbReference type="EMBL" id="KAE8353921.1"/>
    </source>
</evidence>
<dbReference type="Proteomes" id="UP000327118">
    <property type="component" value="Unassembled WGS sequence"/>
</dbReference>
<sequence length="252" mass="27917">MAAPRSTSLRALRILSQQHTATPYLRRNLHITGANSAPPANVSDRTSLYATRSLADLQRECQKRKLGSSDNQNELVERLSNHDFLQSRAFSIAMKRINGSAAAKSVSTRQFNTSRALKTVNDSSTVDFAYMPSMYEVDAPARTADTRIPILSDVYNDYDSAQSSNPPMKPQVHTISGDGSDVAVSPMAEVVDNNSVDIDPFSLTEAVGKSRFGEELWKQEHSSKEPGVVRELWDGFLEDILGPQQQSYQKQH</sequence>
<gene>
    <name evidence="1" type="ORF">BDV28DRAFT_132209</name>
</gene>
<dbReference type="AlphaFoldDB" id="A0A5N6Z8C5"/>
<evidence type="ECO:0000313" key="2">
    <source>
        <dbReference type="Proteomes" id="UP000327118"/>
    </source>
</evidence>
<keyword evidence="2" id="KW-1185">Reference proteome</keyword>
<accession>A0A5N6Z8C5</accession>
<proteinExistence type="predicted"/>
<dbReference type="OrthoDB" id="3993201at2759"/>
<organism evidence="1 2">
    <name type="scientific">Aspergillus coremiiformis</name>
    <dbReference type="NCBI Taxonomy" id="138285"/>
    <lineage>
        <taxon>Eukaryota</taxon>
        <taxon>Fungi</taxon>
        <taxon>Dikarya</taxon>
        <taxon>Ascomycota</taxon>
        <taxon>Pezizomycotina</taxon>
        <taxon>Eurotiomycetes</taxon>
        <taxon>Eurotiomycetidae</taxon>
        <taxon>Eurotiales</taxon>
        <taxon>Aspergillaceae</taxon>
        <taxon>Aspergillus</taxon>
        <taxon>Aspergillus subgen. Circumdati</taxon>
    </lineage>
</organism>
<protein>
    <recommendedName>
        <fullName evidence="3">SAP domain-containing protein</fullName>
    </recommendedName>
</protein>
<evidence type="ECO:0008006" key="3">
    <source>
        <dbReference type="Google" id="ProtNLM"/>
    </source>
</evidence>
<reference evidence="2" key="1">
    <citation type="submission" date="2019-04" db="EMBL/GenBank/DDBJ databases">
        <title>Friends and foes A comparative genomics studyof 23 Aspergillus species from section Flavi.</title>
        <authorList>
            <consortium name="DOE Joint Genome Institute"/>
            <person name="Kjaerbolling I."/>
            <person name="Vesth T."/>
            <person name="Frisvad J.C."/>
            <person name="Nybo J.L."/>
            <person name="Theobald S."/>
            <person name="Kildgaard S."/>
            <person name="Isbrandt T."/>
            <person name="Kuo A."/>
            <person name="Sato A."/>
            <person name="Lyhne E.K."/>
            <person name="Kogle M.E."/>
            <person name="Wiebenga A."/>
            <person name="Kun R.S."/>
            <person name="Lubbers R.J."/>
            <person name="Makela M.R."/>
            <person name="Barry K."/>
            <person name="Chovatia M."/>
            <person name="Clum A."/>
            <person name="Daum C."/>
            <person name="Haridas S."/>
            <person name="He G."/>
            <person name="LaButti K."/>
            <person name="Lipzen A."/>
            <person name="Mondo S."/>
            <person name="Riley R."/>
            <person name="Salamov A."/>
            <person name="Simmons B.A."/>
            <person name="Magnuson J.K."/>
            <person name="Henrissat B."/>
            <person name="Mortensen U.H."/>
            <person name="Larsen T.O."/>
            <person name="Devries R.P."/>
            <person name="Grigoriev I.V."/>
            <person name="Machida M."/>
            <person name="Baker S.E."/>
            <person name="Andersen M.R."/>
        </authorList>
    </citation>
    <scope>NUCLEOTIDE SEQUENCE [LARGE SCALE GENOMIC DNA]</scope>
    <source>
        <strain evidence="2">CBS 553.77</strain>
    </source>
</reference>
<dbReference type="EMBL" id="ML739085">
    <property type="protein sequence ID" value="KAE8353921.1"/>
    <property type="molecule type" value="Genomic_DNA"/>
</dbReference>
<name>A0A5N6Z8C5_9EURO</name>